<gene>
    <name evidence="6" type="ORF">GCM10023196_076400</name>
</gene>
<comment type="caution">
    <text evidence="6">The sequence shown here is derived from an EMBL/GenBank/DDBJ whole genome shotgun (WGS) entry which is preliminary data.</text>
</comment>
<feature type="DNA-binding region" description="H-T-H motif" evidence="4">
    <location>
        <begin position="22"/>
        <end position="41"/>
    </location>
</feature>
<dbReference type="SUPFAM" id="SSF46689">
    <property type="entry name" value="Homeodomain-like"/>
    <property type="match status" value="1"/>
</dbReference>
<evidence type="ECO:0000259" key="5">
    <source>
        <dbReference type="PROSITE" id="PS50977"/>
    </source>
</evidence>
<keyword evidence="2 4" id="KW-0238">DNA-binding</keyword>
<organism evidence="6 7">
    <name type="scientific">Actinoallomurus vinaceus</name>
    <dbReference type="NCBI Taxonomy" id="1080074"/>
    <lineage>
        <taxon>Bacteria</taxon>
        <taxon>Bacillati</taxon>
        <taxon>Actinomycetota</taxon>
        <taxon>Actinomycetes</taxon>
        <taxon>Streptosporangiales</taxon>
        <taxon>Thermomonosporaceae</taxon>
        <taxon>Actinoallomurus</taxon>
    </lineage>
</organism>
<dbReference type="InterPro" id="IPR009057">
    <property type="entry name" value="Homeodomain-like_sf"/>
</dbReference>
<evidence type="ECO:0000256" key="3">
    <source>
        <dbReference type="ARBA" id="ARBA00023163"/>
    </source>
</evidence>
<keyword evidence="3" id="KW-0804">Transcription</keyword>
<dbReference type="InterPro" id="IPR001647">
    <property type="entry name" value="HTH_TetR"/>
</dbReference>
<dbReference type="PANTHER" id="PTHR30055">
    <property type="entry name" value="HTH-TYPE TRANSCRIPTIONAL REGULATOR RUTR"/>
    <property type="match status" value="1"/>
</dbReference>
<evidence type="ECO:0000313" key="6">
    <source>
        <dbReference type="EMBL" id="GAA4634533.1"/>
    </source>
</evidence>
<name>A0ABP8UM11_9ACTN</name>
<evidence type="ECO:0000256" key="4">
    <source>
        <dbReference type="PROSITE-ProRule" id="PRU00335"/>
    </source>
</evidence>
<dbReference type="InterPro" id="IPR041479">
    <property type="entry name" value="TetR_CgmR_C"/>
</dbReference>
<reference evidence="7" key="1">
    <citation type="journal article" date="2019" name="Int. J. Syst. Evol. Microbiol.">
        <title>The Global Catalogue of Microorganisms (GCM) 10K type strain sequencing project: providing services to taxonomists for standard genome sequencing and annotation.</title>
        <authorList>
            <consortium name="The Broad Institute Genomics Platform"/>
            <consortium name="The Broad Institute Genome Sequencing Center for Infectious Disease"/>
            <person name="Wu L."/>
            <person name="Ma J."/>
        </authorList>
    </citation>
    <scope>NUCLEOTIDE SEQUENCE [LARGE SCALE GENOMIC DNA]</scope>
    <source>
        <strain evidence="7">JCM 17939</strain>
    </source>
</reference>
<keyword evidence="1" id="KW-0805">Transcription regulation</keyword>
<dbReference type="Pfam" id="PF17937">
    <property type="entry name" value="TetR_C_28"/>
    <property type="match status" value="1"/>
</dbReference>
<dbReference type="InterPro" id="IPR036271">
    <property type="entry name" value="Tet_transcr_reg_TetR-rel_C_sf"/>
</dbReference>
<dbReference type="PANTHER" id="PTHR30055:SF234">
    <property type="entry name" value="HTH-TYPE TRANSCRIPTIONAL REGULATOR BETI"/>
    <property type="match status" value="1"/>
</dbReference>
<accession>A0ABP8UM11</accession>
<dbReference type="InterPro" id="IPR050109">
    <property type="entry name" value="HTH-type_TetR-like_transc_reg"/>
</dbReference>
<dbReference type="EMBL" id="BAABHK010000014">
    <property type="protein sequence ID" value="GAA4634533.1"/>
    <property type="molecule type" value="Genomic_DNA"/>
</dbReference>
<dbReference type="Proteomes" id="UP001501442">
    <property type="component" value="Unassembled WGS sequence"/>
</dbReference>
<dbReference type="PROSITE" id="PS50977">
    <property type="entry name" value="HTH_TETR_2"/>
    <property type="match status" value="1"/>
</dbReference>
<sequence>MRDRILDAVERILVSGGADAVRLDAVAAEAGVSKGGLLHHFRSKQALIEGVLERLMARFEAELPPAGSPPGAFTRAWLDASIPDTDAPAQSDADRVSVALLAGLSGGPEVLAALRRYYETWQHRLADDGLDPATATLVRLAVDGWWMARLLNLAPPADDLHRQVRARLTAMIEEGA</sequence>
<dbReference type="Gene3D" id="1.10.357.10">
    <property type="entry name" value="Tetracycline Repressor, domain 2"/>
    <property type="match status" value="1"/>
</dbReference>
<keyword evidence="7" id="KW-1185">Reference proteome</keyword>
<dbReference type="SUPFAM" id="SSF48498">
    <property type="entry name" value="Tetracyclin repressor-like, C-terminal domain"/>
    <property type="match status" value="1"/>
</dbReference>
<dbReference type="PRINTS" id="PR00455">
    <property type="entry name" value="HTHTETR"/>
</dbReference>
<dbReference type="Pfam" id="PF00440">
    <property type="entry name" value="TetR_N"/>
    <property type="match status" value="1"/>
</dbReference>
<feature type="domain" description="HTH tetR-type" evidence="5">
    <location>
        <begin position="1"/>
        <end position="59"/>
    </location>
</feature>
<dbReference type="RefSeq" id="WP_345437505.1">
    <property type="nucleotide sequence ID" value="NZ_BAABHK010000014.1"/>
</dbReference>
<evidence type="ECO:0000313" key="7">
    <source>
        <dbReference type="Proteomes" id="UP001501442"/>
    </source>
</evidence>
<proteinExistence type="predicted"/>
<evidence type="ECO:0000256" key="1">
    <source>
        <dbReference type="ARBA" id="ARBA00023015"/>
    </source>
</evidence>
<evidence type="ECO:0000256" key="2">
    <source>
        <dbReference type="ARBA" id="ARBA00023125"/>
    </source>
</evidence>
<protein>
    <submittedName>
        <fullName evidence="6">TetR/AcrR family transcriptional regulator</fullName>
    </submittedName>
</protein>